<dbReference type="EMBL" id="BAOS01000007">
    <property type="protein sequence ID" value="GAX60227.1"/>
    <property type="molecule type" value="Genomic_DNA"/>
</dbReference>
<name>A0A286TWG6_9BACT</name>
<protein>
    <submittedName>
        <fullName evidence="1">NAD(FAD)-dependent dehydrogenase</fullName>
    </submittedName>
</protein>
<proteinExistence type="predicted"/>
<dbReference type="AlphaFoldDB" id="A0A286TWG6"/>
<dbReference type="RefSeq" id="WP_096893518.1">
    <property type="nucleotide sequence ID" value="NZ_BAOS01000007.1"/>
</dbReference>
<keyword evidence="2" id="KW-1185">Reference proteome</keyword>
<gene>
    <name evidence="1" type="ORF">SCALIN_C07_0038</name>
</gene>
<sequence>MIKKFIKNKYVNDHYRVGIISGGYGGLTAALNLNASRFCVTLFDQKKKFNWLPDIHELVSGMKRECDLQFSLEGRLLQLGHTFCNKSVTSIDPDCKQLVTEQAKNLSV</sequence>
<reference evidence="1 2" key="1">
    <citation type="journal article" date="2017" name="Environ. Microbiol. Rep.">
        <title>Genetic diversity of marine anaerobic ammonium-oxidizing bacteria as revealed by genomic and proteomic analyses of 'Candidatus Scalindua japonica'.</title>
        <authorList>
            <person name="Oshiki M."/>
            <person name="Mizuto K."/>
            <person name="Kimura Z."/>
            <person name="Kindaichi T."/>
            <person name="Satoh H."/>
            <person name="Okabe S."/>
        </authorList>
    </citation>
    <scope>NUCLEOTIDE SEQUENCE [LARGE SCALE GENOMIC DNA]</scope>
    <source>
        <strain evidence="2">husup-a2</strain>
    </source>
</reference>
<dbReference type="OrthoDB" id="9781621at2"/>
<dbReference type="Proteomes" id="UP000218542">
    <property type="component" value="Unassembled WGS sequence"/>
</dbReference>
<dbReference type="SUPFAM" id="SSF51905">
    <property type="entry name" value="FAD/NAD(P)-binding domain"/>
    <property type="match status" value="1"/>
</dbReference>
<evidence type="ECO:0000313" key="1">
    <source>
        <dbReference type="EMBL" id="GAX60227.1"/>
    </source>
</evidence>
<dbReference type="Gene3D" id="3.50.50.100">
    <property type="match status" value="1"/>
</dbReference>
<accession>A0A286TWG6</accession>
<organism evidence="1 2">
    <name type="scientific">Candidatus Scalindua japonica</name>
    <dbReference type="NCBI Taxonomy" id="1284222"/>
    <lineage>
        <taxon>Bacteria</taxon>
        <taxon>Pseudomonadati</taxon>
        <taxon>Planctomycetota</taxon>
        <taxon>Candidatus Brocadiia</taxon>
        <taxon>Candidatus Brocadiales</taxon>
        <taxon>Candidatus Scalinduaceae</taxon>
        <taxon>Candidatus Scalindua</taxon>
    </lineage>
</organism>
<dbReference type="InterPro" id="IPR036188">
    <property type="entry name" value="FAD/NAD-bd_sf"/>
</dbReference>
<comment type="caution">
    <text evidence="1">The sequence shown here is derived from an EMBL/GenBank/DDBJ whole genome shotgun (WGS) entry which is preliminary data.</text>
</comment>
<evidence type="ECO:0000313" key="2">
    <source>
        <dbReference type="Proteomes" id="UP000218542"/>
    </source>
</evidence>